<accession>A0ACB5RDE7</accession>
<evidence type="ECO:0000313" key="2">
    <source>
        <dbReference type="Proteomes" id="UP001058074"/>
    </source>
</evidence>
<name>A0ACB5RDE7_9CLOT</name>
<evidence type="ECO:0000313" key="1">
    <source>
        <dbReference type="EMBL" id="GKX66827.1"/>
    </source>
</evidence>
<reference evidence="1" key="1">
    <citation type="journal article" date="2025" name="Int. J. Syst. Evol. Microbiol.">
        <title>Inconstantimicrobium mannanitabidum sp. nov., a novel member of the family Clostridiaceae isolated from anoxic soil under the treatment of reductive soil disinfestation.</title>
        <authorList>
            <person name="Ueki A."/>
            <person name="Tonouchi A."/>
            <person name="Honma S."/>
            <person name="Kaku N."/>
            <person name="Ueki K."/>
        </authorList>
    </citation>
    <scope>NUCLEOTIDE SEQUENCE</scope>
    <source>
        <strain evidence="1">TW13</strain>
    </source>
</reference>
<proteinExistence type="predicted"/>
<dbReference type="EMBL" id="BROD01000001">
    <property type="protein sequence ID" value="GKX66827.1"/>
    <property type="molecule type" value="Genomic_DNA"/>
</dbReference>
<organism evidence="1 2">
    <name type="scientific">Inconstantimicrobium mannanitabidum</name>
    <dbReference type="NCBI Taxonomy" id="1604901"/>
    <lineage>
        <taxon>Bacteria</taxon>
        <taxon>Bacillati</taxon>
        <taxon>Bacillota</taxon>
        <taxon>Clostridia</taxon>
        <taxon>Eubacteriales</taxon>
        <taxon>Clostridiaceae</taxon>
        <taxon>Inconstantimicrobium</taxon>
    </lineage>
</organism>
<comment type="caution">
    <text evidence="1">The sequence shown here is derived from an EMBL/GenBank/DDBJ whole genome shotgun (WGS) entry which is preliminary data.</text>
</comment>
<keyword evidence="2" id="KW-1185">Reference proteome</keyword>
<dbReference type="Proteomes" id="UP001058074">
    <property type="component" value="Unassembled WGS sequence"/>
</dbReference>
<protein>
    <submittedName>
        <fullName evidence="1">Lytic transglycosylase</fullName>
    </submittedName>
</protein>
<sequence length="184" mass="21473">MKNKSKGRIKLIIAATLISCILIIISLYVKFYPLKYYDLVKKYAKQYNLEPLRVMAVIKAESNFNREAKSNKNAYGLMQITESTAKWAKDEMQIDYKGASDLNNEEYNIKMGCWYLSYLKKEFGDWDLIIASYNGGPGNVKKWLDNDSYSKSGNKLDNIPFLETDKYVKKVNTNYKIYKLLYKE</sequence>
<gene>
    <name evidence="1" type="ORF">rsdtw13_20850</name>
</gene>